<evidence type="ECO:0000313" key="3">
    <source>
        <dbReference type="Proteomes" id="UP000324222"/>
    </source>
</evidence>
<name>A0A5B7D0P7_PORTR</name>
<comment type="caution">
    <text evidence="2">The sequence shown here is derived from an EMBL/GenBank/DDBJ whole genome shotgun (WGS) entry which is preliminary data.</text>
</comment>
<gene>
    <name evidence="2" type="ORF">E2C01_006819</name>
</gene>
<sequence>MNEGSHECTCSSVPNLFPVLPNLGPVLQLRPIWDNVSEGKSAGLVPFLPRGERRVLEAYRGGAGQDRAGRAGARGRRGWEGQEEAKQKTDMAVRGGREEGQRRGRKVGRVEGMAGKEEDGERVLRSKIIQQKRQ</sequence>
<evidence type="ECO:0000256" key="1">
    <source>
        <dbReference type="SAM" id="MobiDB-lite"/>
    </source>
</evidence>
<dbReference type="Proteomes" id="UP000324222">
    <property type="component" value="Unassembled WGS sequence"/>
</dbReference>
<feature type="region of interest" description="Disordered" evidence="1">
    <location>
        <begin position="62"/>
        <end position="134"/>
    </location>
</feature>
<organism evidence="2 3">
    <name type="scientific">Portunus trituberculatus</name>
    <name type="common">Swimming crab</name>
    <name type="synonym">Neptunus trituberculatus</name>
    <dbReference type="NCBI Taxonomy" id="210409"/>
    <lineage>
        <taxon>Eukaryota</taxon>
        <taxon>Metazoa</taxon>
        <taxon>Ecdysozoa</taxon>
        <taxon>Arthropoda</taxon>
        <taxon>Crustacea</taxon>
        <taxon>Multicrustacea</taxon>
        <taxon>Malacostraca</taxon>
        <taxon>Eumalacostraca</taxon>
        <taxon>Eucarida</taxon>
        <taxon>Decapoda</taxon>
        <taxon>Pleocyemata</taxon>
        <taxon>Brachyura</taxon>
        <taxon>Eubrachyura</taxon>
        <taxon>Portunoidea</taxon>
        <taxon>Portunidae</taxon>
        <taxon>Portuninae</taxon>
        <taxon>Portunus</taxon>
    </lineage>
</organism>
<dbReference type="EMBL" id="VSRR010000325">
    <property type="protein sequence ID" value="MPC14066.1"/>
    <property type="molecule type" value="Genomic_DNA"/>
</dbReference>
<feature type="compositionally biased region" description="Basic and acidic residues" evidence="1">
    <location>
        <begin position="114"/>
        <end position="124"/>
    </location>
</feature>
<accession>A0A5B7D0P7</accession>
<feature type="compositionally biased region" description="Basic and acidic residues" evidence="1">
    <location>
        <begin position="77"/>
        <end position="102"/>
    </location>
</feature>
<protein>
    <submittedName>
        <fullName evidence="2">Uncharacterized protein</fullName>
    </submittedName>
</protein>
<dbReference type="AlphaFoldDB" id="A0A5B7D0P7"/>
<reference evidence="2 3" key="1">
    <citation type="submission" date="2019-05" db="EMBL/GenBank/DDBJ databases">
        <title>Another draft genome of Portunus trituberculatus and its Hox gene families provides insights of decapod evolution.</title>
        <authorList>
            <person name="Jeong J.-H."/>
            <person name="Song I."/>
            <person name="Kim S."/>
            <person name="Choi T."/>
            <person name="Kim D."/>
            <person name="Ryu S."/>
            <person name="Kim W."/>
        </authorList>
    </citation>
    <scope>NUCLEOTIDE SEQUENCE [LARGE SCALE GENOMIC DNA]</scope>
    <source>
        <tissue evidence="2">Muscle</tissue>
    </source>
</reference>
<proteinExistence type="predicted"/>
<evidence type="ECO:0000313" key="2">
    <source>
        <dbReference type="EMBL" id="MPC14066.1"/>
    </source>
</evidence>
<keyword evidence="3" id="KW-1185">Reference proteome</keyword>